<evidence type="ECO:0000256" key="12">
    <source>
        <dbReference type="SAM" id="MobiDB-lite"/>
    </source>
</evidence>
<evidence type="ECO:0000256" key="3">
    <source>
        <dbReference type="ARBA" id="ARBA00012438"/>
    </source>
</evidence>
<dbReference type="RefSeq" id="WP_380120733.1">
    <property type="nucleotide sequence ID" value="NZ_JBHSIU010000041.1"/>
</dbReference>
<dbReference type="Pfam" id="PF07730">
    <property type="entry name" value="HisKA_3"/>
    <property type="match status" value="1"/>
</dbReference>
<keyword evidence="13" id="KW-0472">Membrane</keyword>
<keyword evidence="10 13" id="KW-1133">Transmembrane helix</keyword>
<dbReference type="InterPro" id="IPR050482">
    <property type="entry name" value="Sensor_HK_TwoCompSys"/>
</dbReference>
<evidence type="ECO:0000259" key="14">
    <source>
        <dbReference type="PROSITE" id="PS50885"/>
    </source>
</evidence>
<gene>
    <name evidence="15" type="ORF">ACFPIJ_32665</name>
</gene>
<keyword evidence="16" id="KW-1185">Reference proteome</keyword>
<dbReference type="InterPro" id="IPR029016">
    <property type="entry name" value="GAF-like_dom_sf"/>
</dbReference>
<keyword evidence="8" id="KW-0418">Kinase</keyword>
<organism evidence="15 16">
    <name type="scientific">Dactylosporangium cerinum</name>
    <dbReference type="NCBI Taxonomy" id="1434730"/>
    <lineage>
        <taxon>Bacteria</taxon>
        <taxon>Bacillati</taxon>
        <taxon>Actinomycetota</taxon>
        <taxon>Actinomycetes</taxon>
        <taxon>Micromonosporales</taxon>
        <taxon>Micromonosporaceae</taxon>
        <taxon>Dactylosporangium</taxon>
    </lineage>
</organism>
<feature type="compositionally biased region" description="Pro residues" evidence="12">
    <location>
        <begin position="679"/>
        <end position="690"/>
    </location>
</feature>
<dbReference type="SMART" id="SM00387">
    <property type="entry name" value="HATPase_c"/>
    <property type="match status" value="1"/>
</dbReference>
<evidence type="ECO:0000256" key="8">
    <source>
        <dbReference type="ARBA" id="ARBA00022777"/>
    </source>
</evidence>
<dbReference type="InterPro" id="IPR036890">
    <property type="entry name" value="HATPase_C_sf"/>
</dbReference>
<comment type="catalytic activity">
    <reaction evidence="1">
        <text>ATP + protein L-histidine = ADP + protein N-phospho-L-histidine.</text>
        <dbReference type="EC" id="2.7.13.3"/>
    </reaction>
</comment>
<dbReference type="SMART" id="SM00065">
    <property type="entry name" value="GAF"/>
    <property type="match status" value="1"/>
</dbReference>
<name>A0ABV9W4M0_9ACTN</name>
<dbReference type="Gene3D" id="3.30.565.10">
    <property type="entry name" value="Histidine kinase-like ATPase, C-terminal domain"/>
    <property type="match status" value="1"/>
</dbReference>
<evidence type="ECO:0000256" key="6">
    <source>
        <dbReference type="ARBA" id="ARBA00022692"/>
    </source>
</evidence>
<keyword evidence="11" id="KW-0902">Two-component regulatory system</keyword>
<sequence>MKARNRSSGRDPARSALLGAGLTRRVMVLCLVCAVALSTALVTMLVAVARLDREVRSARSSQAALISAGQLQASVLSMESAERAFVITHDPRFMAAWRQARAAIPVQSVQLETLVSEDAQQQARVRHLNDQIATYVADMSSSTVSGAGGQILVPDATQLLDSQQRLDAIHAEFAQFTTREMSEAAGQAASADADTAWAWGVAGVTLAGSVLVMALYAALMNRGIVRPVVAAAGMADRLAAGSVSTRMPENGPHEIGVLQRSFNAMAMSLEAYRDDLQRILAEQTALRRIATLVARASPPDTVFGAVTEEVGQLLRADIAMLLRYEPDKEAVVVGGWSAHAVPLVAGTRTVLPPDGAAMHVYASQQPWWTRVGEGTTVPDPFLTRYGITVSVGAPIVMQGNLWGALVVMATSEEQLRPEDAARTADFTDLVGLAVANLQARADLSAASVRIVEASDQARRKLERDLHDGTQQRLLGLLLDLRRIHALATAPPPELADELAEITDELAAAINDLREFSHGVHPVILTERGLESALRTLTRRSPVPTELHIDLPSRLPPNIETSAYHVVAEAITNTAKHAHASRVRIDATADEQTLQLRIEDDGVGGADPSGSSGLRGLGDRVTALGGSSRLASPPGHGTTLWFTIPLSQTPAAEGVDATRSSPDSTGQPSTDLASSGSVPAGPPGASEPPAPGESLRGHTGFRCPGPAHRGPGSP</sequence>
<evidence type="ECO:0000313" key="15">
    <source>
        <dbReference type="EMBL" id="MFC5002573.1"/>
    </source>
</evidence>
<dbReference type="PROSITE" id="PS50885">
    <property type="entry name" value="HAMP"/>
    <property type="match status" value="1"/>
</dbReference>
<dbReference type="PANTHER" id="PTHR24421">
    <property type="entry name" value="NITRATE/NITRITE SENSOR PROTEIN NARX-RELATED"/>
    <property type="match status" value="1"/>
</dbReference>
<dbReference type="InterPro" id="IPR007891">
    <property type="entry name" value="CHASE3"/>
</dbReference>
<dbReference type="EC" id="2.7.13.3" evidence="3"/>
<proteinExistence type="predicted"/>
<dbReference type="Pfam" id="PF01590">
    <property type="entry name" value="GAF"/>
    <property type="match status" value="1"/>
</dbReference>
<evidence type="ECO:0000256" key="11">
    <source>
        <dbReference type="ARBA" id="ARBA00023012"/>
    </source>
</evidence>
<dbReference type="Pfam" id="PF00672">
    <property type="entry name" value="HAMP"/>
    <property type="match status" value="1"/>
</dbReference>
<dbReference type="Pfam" id="PF05227">
    <property type="entry name" value="CHASE3"/>
    <property type="match status" value="1"/>
</dbReference>
<reference evidence="16" key="1">
    <citation type="journal article" date="2019" name="Int. J. Syst. Evol. Microbiol.">
        <title>The Global Catalogue of Microorganisms (GCM) 10K type strain sequencing project: providing services to taxonomists for standard genome sequencing and annotation.</title>
        <authorList>
            <consortium name="The Broad Institute Genomics Platform"/>
            <consortium name="The Broad Institute Genome Sequencing Center for Infectious Disease"/>
            <person name="Wu L."/>
            <person name="Ma J."/>
        </authorList>
    </citation>
    <scope>NUCLEOTIDE SEQUENCE [LARGE SCALE GENOMIC DNA]</scope>
    <source>
        <strain evidence="16">CGMCC 4.7152</strain>
    </source>
</reference>
<dbReference type="InterPro" id="IPR011712">
    <property type="entry name" value="Sig_transdc_His_kin_sub3_dim/P"/>
</dbReference>
<dbReference type="InterPro" id="IPR003018">
    <property type="entry name" value="GAF"/>
</dbReference>
<feature type="region of interest" description="Disordered" evidence="12">
    <location>
        <begin position="650"/>
        <end position="713"/>
    </location>
</feature>
<dbReference type="SUPFAM" id="SSF55781">
    <property type="entry name" value="GAF domain-like"/>
    <property type="match status" value="1"/>
</dbReference>
<dbReference type="Gene3D" id="3.30.450.40">
    <property type="match status" value="1"/>
</dbReference>
<evidence type="ECO:0000256" key="1">
    <source>
        <dbReference type="ARBA" id="ARBA00000085"/>
    </source>
</evidence>
<evidence type="ECO:0000256" key="9">
    <source>
        <dbReference type="ARBA" id="ARBA00022840"/>
    </source>
</evidence>
<evidence type="ECO:0000256" key="10">
    <source>
        <dbReference type="ARBA" id="ARBA00022989"/>
    </source>
</evidence>
<evidence type="ECO:0000256" key="7">
    <source>
        <dbReference type="ARBA" id="ARBA00022741"/>
    </source>
</evidence>
<feature type="transmembrane region" description="Helical" evidence="13">
    <location>
        <begin position="26"/>
        <end position="49"/>
    </location>
</feature>
<evidence type="ECO:0000256" key="13">
    <source>
        <dbReference type="SAM" id="Phobius"/>
    </source>
</evidence>
<dbReference type="SMART" id="SM00304">
    <property type="entry name" value="HAMP"/>
    <property type="match status" value="1"/>
</dbReference>
<dbReference type="InterPro" id="IPR003660">
    <property type="entry name" value="HAMP_dom"/>
</dbReference>
<dbReference type="InterPro" id="IPR003594">
    <property type="entry name" value="HATPase_dom"/>
</dbReference>
<accession>A0ABV9W4M0</accession>
<evidence type="ECO:0000256" key="2">
    <source>
        <dbReference type="ARBA" id="ARBA00004370"/>
    </source>
</evidence>
<keyword evidence="7" id="KW-0547">Nucleotide-binding</keyword>
<feature type="transmembrane region" description="Helical" evidence="13">
    <location>
        <begin position="196"/>
        <end position="219"/>
    </location>
</feature>
<dbReference type="SUPFAM" id="SSF158472">
    <property type="entry name" value="HAMP domain-like"/>
    <property type="match status" value="1"/>
</dbReference>
<dbReference type="CDD" id="cd06225">
    <property type="entry name" value="HAMP"/>
    <property type="match status" value="1"/>
</dbReference>
<dbReference type="Gene3D" id="6.10.340.10">
    <property type="match status" value="1"/>
</dbReference>
<keyword evidence="6 13" id="KW-0812">Transmembrane</keyword>
<comment type="subcellular location">
    <subcellularLocation>
        <location evidence="2">Membrane</location>
    </subcellularLocation>
</comment>
<feature type="compositionally biased region" description="Polar residues" evidence="12">
    <location>
        <begin position="657"/>
        <end position="671"/>
    </location>
</feature>
<comment type="caution">
    <text evidence="15">The sequence shown here is derived from an EMBL/GenBank/DDBJ whole genome shotgun (WGS) entry which is preliminary data.</text>
</comment>
<protein>
    <recommendedName>
        <fullName evidence="3">histidine kinase</fullName>
        <ecNumber evidence="3">2.7.13.3</ecNumber>
    </recommendedName>
</protein>
<keyword evidence="9" id="KW-0067">ATP-binding</keyword>
<keyword evidence="5" id="KW-0808">Transferase</keyword>
<feature type="region of interest" description="Disordered" evidence="12">
    <location>
        <begin position="596"/>
        <end position="619"/>
    </location>
</feature>
<dbReference type="Gene3D" id="1.20.5.1930">
    <property type="match status" value="1"/>
</dbReference>
<evidence type="ECO:0000313" key="16">
    <source>
        <dbReference type="Proteomes" id="UP001595912"/>
    </source>
</evidence>
<dbReference type="PANTHER" id="PTHR24421:SF10">
    <property type="entry name" value="NITRATE_NITRITE SENSOR PROTEIN NARQ"/>
    <property type="match status" value="1"/>
</dbReference>
<feature type="domain" description="HAMP" evidence="14">
    <location>
        <begin position="222"/>
        <end position="274"/>
    </location>
</feature>
<keyword evidence="4" id="KW-0597">Phosphoprotein</keyword>
<dbReference type="CDD" id="cd16917">
    <property type="entry name" value="HATPase_UhpB-NarQ-NarX-like"/>
    <property type="match status" value="1"/>
</dbReference>
<evidence type="ECO:0000256" key="5">
    <source>
        <dbReference type="ARBA" id="ARBA00022679"/>
    </source>
</evidence>
<dbReference type="Pfam" id="PF02518">
    <property type="entry name" value="HATPase_c"/>
    <property type="match status" value="1"/>
</dbReference>
<dbReference type="EMBL" id="JBHSIU010000041">
    <property type="protein sequence ID" value="MFC5002573.1"/>
    <property type="molecule type" value="Genomic_DNA"/>
</dbReference>
<dbReference type="SUPFAM" id="SSF55874">
    <property type="entry name" value="ATPase domain of HSP90 chaperone/DNA topoisomerase II/histidine kinase"/>
    <property type="match status" value="1"/>
</dbReference>
<dbReference type="Proteomes" id="UP001595912">
    <property type="component" value="Unassembled WGS sequence"/>
</dbReference>
<evidence type="ECO:0000256" key="4">
    <source>
        <dbReference type="ARBA" id="ARBA00022553"/>
    </source>
</evidence>